<feature type="signal peptide" evidence="1">
    <location>
        <begin position="1"/>
        <end position="20"/>
    </location>
</feature>
<gene>
    <name evidence="2" type="ORF">FE840_012690</name>
</gene>
<dbReference type="Gene3D" id="2.60.120.1140">
    <property type="entry name" value="Protein of unknown function DUF192"/>
    <property type="match status" value="1"/>
</dbReference>
<keyword evidence="3" id="KW-1185">Reference proteome</keyword>
<evidence type="ECO:0000313" key="3">
    <source>
        <dbReference type="Proteomes" id="UP000308530"/>
    </source>
</evidence>
<proteinExistence type="predicted"/>
<sequence length="155" mass="16756">MKSAVVALFAFFLMTGHALADVTFAKGPIRIITPAGAVHDFVVEWAITIEQRARGLMFRDPLPDDAGMIFDFGESRVATMWMKDTPSSLDMLFIDEAGVVQKIAERTVPLSESVIGSGGPVRYVLEIRGGRSQELGIVAGSRLEMPLAIPPVPTP</sequence>
<dbReference type="PANTHER" id="PTHR37953:SF1">
    <property type="entry name" value="UPF0127 PROTEIN MJ1496"/>
    <property type="match status" value="1"/>
</dbReference>
<dbReference type="PANTHER" id="PTHR37953">
    <property type="entry name" value="UPF0127 PROTEIN MJ1496"/>
    <property type="match status" value="1"/>
</dbReference>
<dbReference type="Proteomes" id="UP000308530">
    <property type="component" value="Chromosome"/>
</dbReference>
<feature type="chain" id="PRO_5046955777" evidence="1">
    <location>
        <begin position="21"/>
        <end position="155"/>
    </location>
</feature>
<reference evidence="2 3" key="1">
    <citation type="submission" date="2020-06" db="EMBL/GenBank/DDBJ databases">
        <title>Genome sequence of Rhizobium sp strain ADMK78.</title>
        <authorList>
            <person name="Rahi P."/>
        </authorList>
    </citation>
    <scope>NUCLEOTIDE SEQUENCE [LARGE SCALE GENOMIC DNA]</scope>
    <source>
        <strain evidence="2 3">ADMK78</strain>
    </source>
</reference>
<keyword evidence="1" id="KW-0732">Signal</keyword>
<dbReference type="InterPro" id="IPR003795">
    <property type="entry name" value="DUF192"/>
</dbReference>
<name>A0ABX6QP09_9HYPH</name>
<accession>A0ABX6QP09</accession>
<dbReference type="InterPro" id="IPR038695">
    <property type="entry name" value="Saro_0823-like_sf"/>
</dbReference>
<protein>
    <submittedName>
        <fullName evidence="2">DUF192 domain-containing protein</fullName>
    </submittedName>
</protein>
<dbReference type="RefSeq" id="WP_138288768.1">
    <property type="nucleotide sequence ID" value="NZ_CP058350.1"/>
</dbReference>
<dbReference type="EMBL" id="CP058350">
    <property type="protein sequence ID" value="QLF70324.1"/>
    <property type="molecule type" value="Genomic_DNA"/>
</dbReference>
<organism evidence="2 3">
    <name type="scientific">Peteryoungia desertarenae</name>
    <dbReference type="NCBI Taxonomy" id="1813451"/>
    <lineage>
        <taxon>Bacteria</taxon>
        <taxon>Pseudomonadati</taxon>
        <taxon>Pseudomonadota</taxon>
        <taxon>Alphaproteobacteria</taxon>
        <taxon>Hyphomicrobiales</taxon>
        <taxon>Rhizobiaceae</taxon>
        <taxon>Peteryoungia</taxon>
    </lineage>
</organism>
<evidence type="ECO:0000313" key="2">
    <source>
        <dbReference type="EMBL" id="QLF70324.1"/>
    </source>
</evidence>
<evidence type="ECO:0000256" key="1">
    <source>
        <dbReference type="SAM" id="SignalP"/>
    </source>
</evidence>
<dbReference type="Pfam" id="PF02643">
    <property type="entry name" value="DUF192"/>
    <property type="match status" value="1"/>
</dbReference>